<protein>
    <submittedName>
        <fullName evidence="1">Uncharacterized protein</fullName>
    </submittedName>
</protein>
<keyword evidence="2" id="KW-1185">Reference proteome</keyword>
<proteinExistence type="predicted"/>
<name>A0ABT5X7B9_9EURY</name>
<dbReference type="EMBL" id="JARFPK010000015">
    <property type="protein sequence ID" value="MDF0590599.1"/>
    <property type="molecule type" value="Genomic_DNA"/>
</dbReference>
<evidence type="ECO:0000313" key="2">
    <source>
        <dbReference type="Proteomes" id="UP001220010"/>
    </source>
</evidence>
<organism evidence="1 2">
    <name type="scientific">Candidatus Methanocrinis natronophilus</name>
    <dbReference type="NCBI Taxonomy" id="3033396"/>
    <lineage>
        <taxon>Archaea</taxon>
        <taxon>Methanobacteriati</taxon>
        <taxon>Methanobacteriota</taxon>
        <taxon>Stenosarchaea group</taxon>
        <taxon>Methanomicrobia</taxon>
        <taxon>Methanotrichales</taxon>
        <taxon>Methanotrichaceae</taxon>
        <taxon>Methanocrinis</taxon>
    </lineage>
</organism>
<comment type="caution">
    <text evidence="1">The sequence shown here is derived from an EMBL/GenBank/DDBJ whole genome shotgun (WGS) entry which is preliminary data.</text>
</comment>
<sequence>MTVAGGFCARGGRRRLRRWSAAIASTESQADISRYAPGELRPRAYRGYAGIDLVGGDLPRVVDANPRRISFVGIAKVMRGGAG</sequence>
<evidence type="ECO:0000313" key="1">
    <source>
        <dbReference type="EMBL" id="MDF0590599.1"/>
    </source>
</evidence>
<gene>
    <name evidence="1" type="ORF">P0O15_05345</name>
</gene>
<dbReference type="RefSeq" id="WP_316966348.1">
    <property type="nucleotide sequence ID" value="NZ_JARFPK010000015.1"/>
</dbReference>
<accession>A0ABT5X7B9</accession>
<dbReference type="Gene3D" id="3.30.470.20">
    <property type="entry name" value="ATP-grasp fold, B domain"/>
    <property type="match status" value="1"/>
</dbReference>
<dbReference type="Proteomes" id="UP001220010">
    <property type="component" value="Unassembled WGS sequence"/>
</dbReference>
<reference evidence="1 2" key="1">
    <citation type="submission" date="2023-03" db="EMBL/GenBank/DDBJ databases">
        <title>WGS of Methanotrichaceae archaeon Mx.</title>
        <authorList>
            <person name="Sorokin D.Y."/>
            <person name="Merkel A.Y."/>
        </authorList>
    </citation>
    <scope>NUCLEOTIDE SEQUENCE [LARGE SCALE GENOMIC DNA]</scope>
    <source>
        <strain evidence="1 2">Mx</strain>
    </source>
</reference>